<evidence type="ECO:0000313" key="2">
    <source>
        <dbReference type="Proteomes" id="UP000712600"/>
    </source>
</evidence>
<name>A0A8S9SCK8_BRACR</name>
<accession>A0A8S9SCK8</accession>
<protein>
    <submittedName>
        <fullName evidence="1">Uncharacterized protein</fullName>
    </submittedName>
</protein>
<reference evidence="1" key="1">
    <citation type="submission" date="2019-12" db="EMBL/GenBank/DDBJ databases">
        <title>Genome sequencing and annotation of Brassica cretica.</title>
        <authorList>
            <person name="Studholme D.J."/>
            <person name="Sarris P."/>
        </authorList>
    </citation>
    <scope>NUCLEOTIDE SEQUENCE</scope>
    <source>
        <strain evidence="1">PFS-109/04</strain>
        <tissue evidence="1">Leaf</tissue>
    </source>
</reference>
<proteinExistence type="predicted"/>
<comment type="caution">
    <text evidence="1">The sequence shown here is derived from an EMBL/GenBank/DDBJ whole genome shotgun (WGS) entry which is preliminary data.</text>
</comment>
<dbReference type="Proteomes" id="UP000712600">
    <property type="component" value="Unassembled WGS sequence"/>
</dbReference>
<organism evidence="1 2">
    <name type="scientific">Brassica cretica</name>
    <name type="common">Mustard</name>
    <dbReference type="NCBI Taxonomy" id="69181"/>
    <lineage>
        <taxon>Eukaryota</taxon>
        <taxon>Viridiplantae</taxon>
        <taxon>Streptophyta</taxon>
        <taxon>Embryophyta</taxon>
        <taxon>Tracheophyta</taxon>
        <taxon>Spermatophyta</taxon>
        <taxon>Magnoliopsida</taxon>
        <taxon>eudicotyledons</taxon>
        <taxon>Gunneridae</taxon>
        <taxon>Pentapetalae</taxon>
        <taxon>rosids</taxon>
        <taxon>malvids</taxon>
        <taxon>Brassicales</taxon>
        <taxon>Brassicaceae</taxon>
        <taxon>Brassiceae</taxon>
        <taxon>Brassica</taxon>
    </lineage>
</organism>
<sequence>MEQTLQTMQGQLNSIFERWGQKENAKEEEQRRLLEKAKGKNHVATRLVLTG</sequence>
<gene>
    <name evidence="1" type="ORF">F2Q69_00028886</name>
</gene>
<evidence type="ECO:0000313" key="1">
    <source>
        <dbReference type="EMBL" id="KAF3589614.1"/>
    </source>
</evidence>
<dbReference type="EMBL" id="QGKX02000088">
    <property type="protein sequence ID" value="KAF3589614.1"/>
    <property type="molecule type" value="Genomic_DNA"/>
</dbReference>
<dbReference type="AlphaFoldDB" id="A0A8S9SCK8"/>